<dbReference type="AlphaFoldDB" id="A0A1Y2HHF6"/>
<protein>
    <submittedName>
        <fullName evidence="1">Uncharacterized protein</fullName>
    </submittedName>
</protein>
<accession>A0A1Y2HHF6</accession>
<sequence length="108" mass="11654">MPAWQASQAGSMAQVASRVLSADCCEEGDRSTLHGNNSHDMTWNDTQTPSSLWPSVTLGNSLTFSAIQVRPFLRWPKLSLVGVCSPVAASHFQVESLVIALVNLLLNT</sequence>
<evidence type="ECO:0000313" key="2">
    <source>
        <dbReference type="Proteomes" id="UP000193411"/>
    </source>
</evidence>
<dbReference type="Proteomes" id="UP000193411">
    <property type="component" value="Unassembled WGS sequence"/>
</dbReference>
<keyword evidence="2" id="KW-1185">Reference proteome</keyword>
<name>A0A1Y2HHF6_9FUNG</name>
<reference evidence="1 2" key="1">
    <citation type="submission" date="2016-07" db="EMBL/GenBank/DDBJ databases">
        <title>Pervasive Adenine N6-methylation of Active Genes in Fungi.</title>
        <authorList>
            <consortium name="DOE Joint Genome Institute"/>
            <person name="Mondo S.J."/>
            <person name="Dannebaum R.O."/>
            <person name="Kuo R.C."/>
            <person name="Labutti K."/>
            <person name="Haridas S."/>
            <person name="Kuo A."/>
            <person name="Salamov A."/>
            <person name="Ahrendt S.R."/>
            <person name="Lipzen A."/>
            <person name="Sullivan W."/>
            <person name="Andreopoulos W.B."/>
            <person name="Clum A."/>
            <person name="Lindquist E."/>
            <person name="Daum C."/>
            <person name="Ramamoorthy G.K."/>
            <person name="Gryganskyi A."/>
            <person name="Culley D."/>
            <person name="Magnuson J.K."/>
            <person name="James T.Y."/>
            <person name="O'Malley M.A."/>
            <person name="Stajich J.E."/>
            <person name="Spatafora J.W."/>
            <person name="Visel A."/>
            <person name="Grigoriev I.V."/>
        </authorList>
    </citation>
    <scope>NUCLEOTIDE SEQUENCE [LARGE SCALE GENOMIC DNA]</scope>
    <source>
        <strain evidence="1 2">PL171</strain>
    </source>
</reference>
<dbReference type="EMBL" id="MCFL01000032">
    <property type="protein sequence ID" value="ORZ33969.1"/>
    <property type="molecule type" value="Genomic_DNA"/>
</dbReference>
<organism evidence="1 2">
    <name type="scientific">Catenaria anguillulae PL171</name>
    <dbReference type="NCBI Taxonomy" id="765915"/>
    <lineage>
        <taxon>Eukaryota</taxon>
        <taxon>Fungi</taxon>
        <taxon>Fungi incertae sedis</taxon>
        <taxon>Blastocladiomycota</taxon>
        <taxon>Blastocladiomycetes</taxon>
        <taxon>Blastocladiales</taxon>
        <taxon>Catenariaceae</taxon>
        <taxon>Catenaria</taxon>
    </lineage>
</organism>
<evidence type="ECO:0000313" key="1">
    <source>
        <dbReference type="EMBL" id="ORZ33969.1"/>
    </source>
</evidence>
<gene>
    <name evidence="1" type="ORF">BCR44DRAFT_1186831</name>
</gene>
<comment type="caution">
    <text evidence="1">The sequence shown here is derived from an EMBL/GenBank/DDBJ whole genome shotgun (WGS) entry which is preliminary data.</text>
</comment>
<proteinExistence type="predicted"/>